<keyword evidence="3" id="KW-1185">Reference proteome</keyword>
<evidence type="ECO:0000313" key="2">
    <source>
        <dbReference type="EMBL" id="RFZ83258.1"/>
    </source>
</evidence>
<feature type="domain" description="Lipid/polyisoprenoid-binding YceI-like" evidence="1">
    <location>
        <begin position="21"/>
        <end position="177"/>
    </location>
</feature>
<comment type="caution">
    <text evidence="2">The sequence shown here is derived from an EMBL/GenBank/DDBJ whole genome shotgun (WGS) entry which is preliminary data.</text>
</comment>
<dbReference type="EMBL" id="QWDE01000002">
    <property type="protein sequence ID" value="RFZ83258.1"/>
    <property type="molecule type" value="Genomic_DNA"/>
</dbReference>
<accession>A0A3E2NQI4</accession>
<dbReference type="SMART" id="SM00867">
    <property type="entry name" value="YceI"/>
    <property type="match status" value="1"/>
</dbReference>
<proteinExistence type="predicted"/>
<reference evidence="2 3" key="1">
    <citation type="submission" date="2018-08" db="EMBL/GenBank/DDBJ databases">
        <title>Mucilaginibacter terrae sp. nov., isolated from manganese diggings.</title>
        <authorList>
            <person name="Huang Y."/>
            <person name="Zhou Z."/>
        </authorList>
    </citation>
    <scope>NUCLEOTIDE SEQUENCE [LARGE SCALE GENOMIC DNA]</scope>
    <source>
        <strain evidence="2 3">ZH6</strain>
    </source>
</reference>
<dbReference type="InterPro" id="IPR036761">
    <property type="entry name" value="TTHA0802/YceI-like_sf"/>
</dbReference>
<dbReference type="Pfam" id="PF04264">
    <property type="entry name" value="YceI"/>
    <property type="match status" value="1"/>
</dbReference>
<dbReference type="PANTHER" id="PTHR34406">
    <property type="entry name" value="PROTEIN YCEI"/>
    <property type="match status" value="1"/>
</dbReference>
<gene>
    <name evidence="2" type="ORF">DYU05_14060</name>
</gene>
<dbReference type="SUPFAM" id="SSF101874">
    <property type="entry name" value="YceI-like"/>
    <property type="match status" value="1"/>
</dbReference>
<protein>
    <submittedName>
        <fullName evidence="2">YceI family protein</fullName>
    </submittedName>
</protein>
<evidence type="ECO:0000313" key="3">
    <source>
        <dbReference type="Proteomes" id="UP000260823"/>
    </source>
</evidence>
<dbReference type="Proteomes" id="UP000260823">
    <property type="component" value="Unassembled WGS sequence"/>
</dbReference>
<dbReference type="RefSeq" id="WP_117383733.1">
    <property type="nucleotide sequence ID" value="NZ_QWDE01000002.1"/>
</dbReference>
<dbReference type="InterPro" id="IPR007372">
    <property type="entry name" value="Lipid/polyisoprenoid-bd_YceI"/>
</dbReference>
<dbReference type="OrthoDB" id="116832at2"/>
<sequence>MKYIVFILLTWLSLNQVGQDLYACKNAKISLFSSAPLEDIQASTNTGTSVYNAATGDLAFSVNIRSFKFPKSLMQEHFNENYMDSDKYPRATFKGKVNEKADVSKNGTYPVTATGDLTVHGVTQTRTIPGTITVNNGTLSMTSEFMVKCVDHKIDIPTLVFKHIAETIKMNVSATYTPAK</sequence>
<organism evidence="2 3">
    <name type="scientific">Mucilaginibacter terrenus</name>
    <dbReference type="NCBI Taxonomy" id="2482727"/>
    <lineage>
        <taxon>Bacteria</taxon>
        <taxon>Pseudomonadati</taxon>
        <taxon>Bacteroidota</taxon>
        <taxon>Sphingobacteriia</taxon>
        <taxon>Sphingobacteriales</taxon>
        <taxon>Sphingobacteriaceae</taxon>
        <taxon>Mucilaginibacter</taxon>
    </lineage>
</organism>
<dbReference type="Gene3D" id="2.40.128.110">
    <property type="entry name" value="Lipid/polyisoprenoid-binding, YceI-like"/>
    <property type="match status" value="1"/>
</dbReference>
<dbReference type="AlphaFoldDB" id="A0A3E2NQI4"/>
<dbReference type="PANTHER" id="PTHR34406:SF1">
    <property type="entry name" value="PROTEIN YCEI"/>
    <property type="match status" value="1"/>
</dbReference>
<evidence type="ECO:0000259" key="1">
    <source>
        <dbReference type="SMART" id="SM00867"/>
    </source>
</evidence>
<name>A0A3E2NQI4_9SPHI</name>